<dbReference type="Gene3D" id="1.25.40.20">
    <property type="entry name" value="Ankyrin repeat-containing domain"/>
    <property type="match status" value="1"/>
</dbReference>
<proteinExistence type="predicted"/>
<dbReference type="OrthoDB" id="194358at2759"/>
<reference evidence="2" key="1">
    <citation type="submission" date="2021-02" db="EMBL/GenBank/DDBJ databases">
        <title>Genome sequence Cadophora malorum strain M34.</title>
        <authorList>
            <person name="Stefanovic E."/>
            <person name="Vu D."/>
            <person name="Scully C."/>
            <person name="Dijksterhuis J."/>
            <person name="Roader J."/>
            <person name="Houbraken J."/>
        </authorList>
    </citation>
    <scope>NUCLEOTIDE SEQUENCE</scope>
    <source>
        <strain evidence="2">M34</strain>
    </source>
</reference>
<comment type="caution">
    <text evidence="2">The sequence shown here is derived from an EMBL/GenBank/DDBJ whole genome shotgun (WGS) entry which is preliminary data.</text>
</comment>
<name>A0A8H7TGV1_9HELO</name>
<dbReference type="PROSITE" id="PS50088">
    <property type="entry name" value="ANK_REPEAT"/>
    <property type="match status" value="1"/>
</dbReference>
<dbReference type="Proteomes" id="UP000664132">
    <property type="component" value="Unassembled WGS sequence"/>
</dbReference>
<dbReference type="SUPFAM" id="SSF48403">
    <property type="entry name" value="Ankyrin repeat"/>
    <property type="match status" value="1"/>
</dbReference>
<sequence>MFPTERPGLEKLFGGSCAGMPLEPNGTPVHEAVRYRKKLVLQNLLEKGARIDIRDEDERMPMEVARKLGITNIVVLLQEFDAQEITTIIKALNNILNWAGRAQDSGPSITKCSAMLLL</sequence>
<evidence type="ECO:0000256" key="1">
    <source>
        <dbReference type="PROSITE-ProRule" id="PRU00023"/>
    </source>
</evidence>
<keyword evidence="3" id="KW-1185">Reference proteome</keyword>
<feature type="repeat" description="ANK" evidence="1">
    <location>
        <begin position="24"/>
        <end position="56"/>
    </location>
</feature>
<dbReference type="AlphaFoldDB" id="A0A8H7TGV1"/>
<evidence type="ECO:0000313" key="3">
    <source>
        <dbReference type="Proteomes" id="UP000664132"/>
    </source>
</evidence>
<keyword evidence="1" id="KW-0040">ANK repeat</keyword>
<organism evidence="2 3">
    <name type="scientific">Cadophora malorum</name>
    <dbReference type="NCBI Taxonomy" id="108018"/>
    <lineage>
        <taxon>Eukaryota</taxon>
        <taxon>Fungi</taxon>
        <taxon>Dikarya</taxon>
        <taxon>Ascomycota</taxon>
        <taxon>Pezizomycotina</taxon>
        <taxon>Leotiomycetes</taxon>
        <taxon>Helotiales</taxon>
        <taxon>Ploettnerulaceae</taxon>
        <taxon>Cadophora</taxon>
    </lineage>
</organism>
<dbReference type="EMBL" id="JAFJYH010000067">
    <property type="protein sequence ID" value="KAG4421354.1"/>
    <property type="molecule type" value="Genomic_DNA"/>
</dbReference>
<dbReference type="InterPro" id="IPR036770">
    <property type="entry name" value="Ankyrin_rpt-contain_sf"/>
</dbReference>
<accession>A0A8H7TGV1</accession>
<gene>
    <name evidence="2" type="ORF">IFR04_005537</name>
</gene>
<evidence type="ECO:0000313" key="2">
    <source>
        <dbReference type="EMBL" id="KAG4421354.1"/>
    </source>
</evidence>
<dbReference type="InterPro" id="IPR002110">
    <property type="entry name" value="Ankyrin_rpt"/>
</dbReference>
<protein>
    <recommendedName>
        <fullName evidence="4">Ankyrin</fullName>
    </recommendedName>
</protein>
<evidence type="ECO:0008006" key="4">
    <source>
        <dbReference type="Google" id="ProtNLM"/>
    </source>
</evidence>
<dbReference type="PROSITE" id="PS50297">
    <property type="entry name" value="ANK_REP_REGION"/>
    <property type="match status" value="1"/>
</dbReference>